<proteinExistence type="predicted"/>
<evidence type="ECO:0000313" key="1">
    <source>
        <dbReference type="EMBL" id="KAH7937523.1"/>
    </source>
</evidence>
<organism evidence="1 2">
    <name type="scientific">Dermacentor silvarum</name>
    <name type="common">Tick</name>
    <dbReference type="NCBI Taxonomy" id="543639"/>
    <lineage>
        <taxon>Eukaryota</taxon>
        <taxon>Metazoa</taxon>
        <taxon>Ecdysozoa</taxon>
        <taxon>Arthropoda</taxon>
        <taxon>Chelicerata</taxon>
        <taxon>Arachnida</taxon>
        <taxon>Acari</taxon>
        <taxon>Parasitiformes</taxon>
        <taxon>Ixodida</taxon>
        <taxon>Ixodoidea</taxon>
        <taxon>Ixodidae</taxon>
        <taxon>Rhipicephalinae</taxon>
        <taxon>Dermacentor</taxon>
    </lineage>
</organism>
<evidence type="ECO:0000313" key="2">
    <source>
        <dbReference type="Proteomes" id="UP000821865"/>
    </source>
</evidence>
<name>A0ACB8C9D4_DERSI</name>
<keyword evidence="2" id="KW-1185">Reference proteome</keyword>
<protein>
    <submittedName>
        <fullName evidence="1">Uncharacterized protein</fullName>
    </submittedName>
</protein>
<accession>A0ACB8C9D4</accession>
<gene>
    <name evidence="1" type="ORF">HPB49_012835</name>
</gene>
<reference evidence="1" key="1">
    <citation type="submission" date="2020-05" db="EMBL/GenBank/DDBJ databases">
        <title>Large-scale comparative analyses of tick genomes elucidate their genetic diversity and vector capacities.</title>
        <authorList>
            <person name="Jia N."/>
            <person name="Wang J."/>
            <person name="Shi W."/>
            <person name="Du L."/>
            <person name="Sun Y."/>
            <person name="Zhan W."/>
            <person name="Jiang J."/>
            <person name="Wang Q."/>
            <person name="Zhang B."/>
            <person name="Ji P."/>
            <person name="Sakyi L.B."/>
            <person name="Cui X."/>
            <person name="Yuan T."/>
            <person name="Jiang B."/>
            <person name="Yang W."/>
            <person name="Lam T.T.-Y."/>
            <person name="Chang Q."/>
            <person name="Ding S."/>
            <person name="Wang X."/>
            <person name="Zhu J."/>
            <person name="Ruan X."/>
            <person name="Zhao L."/>
            <person name="Wei J."/>
            <person name="Que T."/>
            <person name="Du C."/>
            <person name="Cheng J."/>
            <person name="Dai P."/>
            <person name="Han X."/>
            <person name="Huang E."/>
            <person name="Gao Y."/>
            <person name="Liu J."/>
            <person name="Shao H."/>
            <person name="Ye R."/>
            <person name="Li L."/>
            <person name="Wei W."/>
            <person name="Wang X."/>
            <person name="Wang C."/>
            <person name="Yang T."/>
            <person name="Huo Q."/>
            <person name="Li W."/>
            <person name="Guo W."/>
            <person name="Chen H."/>
            <person name="Zhou L."/>
            <person name="Ni X."/>
            <person name="Tian J."/>
            <person name="Zhou Y."/>
            <person name="Sheng Y."/>
            <person name="Liu T."/>
            <person name="Pan Y."/>
            <person name="Xia L."/>
            <person name="Li J."/>
            <person name="Zhao F."/>
            <person name="Cao W."/>
        </authorList>
    </citation>
    <scope>NUCLEOTIDE SEQUENCE</scope>
    <source>
        <strain evidence="1">Dsil-2018</strain>
    </source>
</reference>
<dbReference type="Proteomes" id="UP000821865">
    <property type="component" value="Chromosome 8"/>
</dbReference>
<sequence>MTQKSGRSTVKWLKEVDHNRQYIAERNAPYTAPQLTKEACQATRQAEKRENDFDNDYQTELGIEEVSVYDIKDHPDFKYRPASCDIRTSCDKESESTAGQVVDVHPAGKVEVQWVSGKTSLFYPQELYRIDENDSDDLWDDEDEEVNDKSCSGDDSWETESEK</sequence>
<comment type="caution">
    <text evidence="1">The sequence shown here is derived from an EMBL/GenBank/DDBJ whole genome shotgun (WGS) entry which is preliminary data.</text>
</comment>
<dbReference type="EMBL" id="CM023477">
    <property type="protein sequence ID" value="KAH7937523.1"/>
    <property type="molecule type" value="Genomic_DNA"/>
</dbReference>